<keyword evidence="3" id="KW-1185">Reference proteome</keyword>
<reference evidence="2" key="3">
    <citation type="submission" date="2022-06" db="UniProtKB">
        <authorList>
            <consortium name="EnsemblPlants"/>
        </authorList>
    </citation>
    <scope>IDENTIFICATION</scope>
</reference>
<accession>A0A8R7UAS4</accession>
<reference evidence="3" key="1">
    <citation type="journal article" date="2013" name="Nature">
        <title>Draft genome of the wheat A-genome progenitor Triticum urartu.</title>
        <authorList>
            <person name="Ling H.Q."/>
            <person name="Zhao S."/>
            <person name="Liu D."/>
            <person name="Wang J."/>
            <person name="Sun H."/>
            <person name="Zhang C."/>
            <person name="Fan H."/>
            <person name="Li D."/>
            <person name="Dong L."/>
            <person name="Tao Y."/>
            <person name="Gao C."/>
            <person name="Wu H."/>
            <person name="Li Y."/>
            <person name="Cui Y."/>
            <person name="Guo X."/>
            <person name="Zheng S."/>
            <person name="Wang B."/>
            <person name="Yu K."/>
            <person name="Liang Q."/>
            <person name="Yang W."/>
            <person name="Lou X."/>
            <person name="Chen J."/>
            <person name="Feng M."/>
            <person name="Jian J."/>
            <person name="Zhang X."/>
            <person name="Luo G."/>
            <person name="Jiang Y."/>
            <person name="Liu J."/>
            <person name="Wang Z."/>
            <person name="Sha Y."/>
            <person name="Zhang B."/>
            <person name="Wu H."/>
            <person name="Tang D."/>
            <person name="Shen Q."/>
            <person name="Xue P."/>
            <person name="Zou S."/>
            <person name="Wang X."/>
            <person name="Liu X."/>
            <person name="Wang F."/>
            <person name="Yang Y."/>
            <person name="An X."/>
            <person name="Dong Z."/>
            <person name="Zhang K."/>
            <person name="Zhang X."/>
            <person name="Luo M.C."/>
            <person name="Dvorak J."/>
            <person name="Tong Y."/>
            <person name="Wang J."/>
            <person name="Yang H."/>
            <person name="Li Z."/>
            <person name="Wang D."/>
            <person name="Zhang A."/>
            <person name="Wang J."/>
        </authorList>
    </citation>
    <scope>NUCLEOTIDE SEQUENCE</scope>
    <source>
        <strain evidence="3">cv. G1812</strain>
    </source>
</reference>
<feature type="compositionally biased region" description="Gly residues" evidence="1">
    <location>
        <begin position="94"/>
        <end position="110"/>
    </location>
</feature>
<protein>
    <submittedName>
        <fullName evidence="2">Uncharacterized protein</fullName>
    </submittedName>
</protein>
<evidence type="ECO:0000313" key="3">
    <source>
        <dbReference type="Proteomes" id="UP000015106"/>
    </source>
</evidence>
<organism evidence="2 3">
    <name type="scientific">Triticum urartu</name>
    <name type="common">Red wild einkorn</name>
    <name type="synonym">Crithodium urartu</name>
    <dbReference type="NCBI Taxonomy" id="4572"/>
    <lineage>
        <taxon>Eukaryota</taxon>
        <taxon>Viridiplantae</taxon>
        <taxon>Streptophyta</taxon>
        <taxon>Embryophyta</taxon>
        <taxon>Tracheophyta</taxon>
        <taxon>Spermatophyta</taxon>
        <taxon>Magnoliopsida</taxon>
        <taxon>Liliopsida</taxon>
        <taxon>Poales</taxon>
        <taxon>Poaceae</taxon>
        <taxon>BOP clade</taxon>
        <taxon>Pooideae</taxon>
        <taxon>Triticodae</taxon>
        <taxon>Triticeae</taxon>
        <taxon>Triticinae</taxon>
        <taxon>Triticum</taxon>
    </lineage>
</organism>
<dbReference type="AlphaFoldDB" id="A0A8R7UAS4"/>
<feature type="region of interest" description="Disordered" evidence="1">
    <location>
        <begin position="20"/>
        <end position="42"/>
    </location>
</feature>
<dbReference type="Proteomes" id="UP000015106">
    <property type="component" value="Chromosome 5"/>
</dbReference>
<dbReference type="Gramene" id="TuG1812G0500000116.01.T01">
    <property type="protein sequence ID" value="TuG1812G0500000116.01.T01"/>
    <property type="gene ID" value="TuG1812G0500000116.01"/>
</dbReference>
<dbReference type="EnsemblPlants" id="TuG1812G0500000116.01.T01">
    <property type="protein sequence ID" value="TuG1812G0500000116.01.T01"/>
    <property type="gene ID" value="TuG1812G0500000116.01"/>
</dbReference>
<feature type="compositionally biased region" description="Polar residues" evidence="1">
    <location>
        <begin position="24"/>
        <end position="35"/>
    </location>
</feature>
<feature type="compositionally biased region" description="Polar residues" evidence="1">
    <location>
        <begin position="121"/>
        <end position="132"/>
    </location>
</feature>
<reference evidence="2" key="2">
    <citation type="submission" date="2018-03" db="EMBL/GenBank/DDBJ databases">
        <title>The Triticum urartu genome reveals the dynamic nature of wheat genome evolution.</title>
        <authorList>
            <person name="Ling H."/>
            <person name="Ma B."/>
            <person name="Shi X."/>
            <person name="Liu H."/>
            <person name="Dong L."/>
            <person name="Sun H."/>
            <person name="Cao Y."/>
            <person name="Gao Q."/>
            <person name="Zheng S."/>
            <person name="Li Y."/>
            <person name="Yu Y."/>
            <person name="Du H."/>
            <person name="Qi M."/>
            <person name="Li Y."/>
            <person name="Yu H."/>
            <person name="Cui Y."/>
            <person name="Wang N."/>
            <person name="Chen C."/>
            <person name="Wu H."/>
            <person name="Zhao Y."/>
            <person name="Zhang J."/>
            <person name="Li Y."/>
            <person name="Zhou W."/>
            <person name="Zhang B."/>
            <person name="Hu W."/>
            <person name="Eijk M."/>
            <person name="Tang J."/>
            <person name="Witsenboer H."/>
            <person name="Zhao S."/>
            <person name="Li Z."/>
            <person name="Zhang A."/>
            <person name="Wang D."/>
            <person name="Liang C."/>
        </authorList>
    </citation>
    <scope>NUCLEOTIDE SEQUENCE [LARGE SCALE GENOMIC DNA]</scope>
    <source>
        <strain evidence="2">cv. G1812</strain>
    </source>
</reference>
<name>A0A8R7UAS4_TRIUA</name>
<evidence type="ECO:0000313" key="2">
    <source>
        <dbReference type="EnsemblPlants" id="TuG1812G0500000116.01.T01"/>
    </source>
</evidence>
<feature type="region of interest" description="Disordered" evidence="1">
    <location>
        <begin position="72"/>
        <end position="132"/>
    </location>
</feature>
<sequence>MTYHMFRSISKSYSLGHLCHQHIQPGNTSSGGNTRSRPEKHRAAATRALLLLVNTNIELRIDFTLYQQRSTDKRAADQFHSVSAAGSERSSRGRAGGLGGRGRGSEGVGSRGVARHHHLNQPASQSGPARRQ</sequence>
<proteinExistence type="predicted"/>
<evidence type="ECO:0000256" key="1">
    <source>
        <dbReference type="SAM" id="MobiDB-lite"/>
    </source>
</evidence>